<sequence length="285" mass="31753">MDGRINHFVREQEDYENSPEISGDSPPCSMLNDGKMTSTSSPRISRRALQKRVVSVPIRDVDGSRLKGEIISTPPSDSWAWRKYGQKPIKGSPYPRGYYRCSSSKGCPARKQVERSRADPTMLMVTYSCEHNHPWPASKNSQNRSRNQTQNQENNTTSTATTPTTAVSVNISSPNFTTSNSDDDQISTIFGMDEEFNNLDASFNSEYSWFSNFETTSSTVLESPILARDGIGDTDIATIFSTKEEDDSLFADLEELPGCSLVFRRGAIEEGRRRSLTPLCRTTAG</sequence>
<dbReference type="SUPFAM" id="SSF118290">
    <property type="entry name" value="WRKY DNA-binding domain"/>
    <property type="match status" value="1"/>
</dbReference>
<keyword evidence="4" id="KW-0804">Transcription</keyword>
<evidence type="ECO:0000256" key="6">
    <source>
        <dbReference type="SAM" id="MobiDB-lite"/>
    </source>
</evidence>
<evidence type="ECO:0000256" key="5">
    <source>
        <dbReference type="ARBA" id="ARBA00023242"/>
    </source>
</evidence>
<dbReference type="EMBL" id="JAUIZM010000006">
    <property type="protein sequence ID" value="KAK1378556.1"/>
    <property type="molecule type" value="Genomic_DNA"/>
</dbReference>
<organism evidence="8 9">
    <name type="scientific">Heracleum sosnowskyi</name>
    <dbReference type="NCBI Taxonomy" id="360622"/>
    <lineage>
        <taxon>Eukaryota</taxon>
        <taxon>Viridiplantae</taxon>
        <taxon>Streptophyta</taxon>
        <taxon>Embryophyta</taxon>
        <taxon>Tracheophyta</taxon>
        <taxon>Spermatophyta</taxon>
        <taxon>Magnoliopsida</taxon>
        <taxon>eudicotyledons</taxon>
        <taxon>Gunneridae</taxon>
        <taxon>Pentapetalae</taxon>
        <taxon>asterids</taxon>
        <taxon>campanulids</taxon>
        <taxon>Apiales</taxon>
        <taxon>Apiaceae</taxon>
        <taxon>Apioideae</taxon>
        <taxon>apioid superclade</taxon>
        <taxon>Tordylieae</taxon>
        <taxon>Tordyliinae</taxon>
        <taxon>Heracleum</taxon>
    </lineage>
</organism>
<feature type="region of interest" description="Disordered" evidence="6">
    <location>
        <begin position="1"/>
        <end position="48"/>
    </location>
</feature>
<reference evidence="8" key="2">
    <citation type="submission" date="2023-05" db="EMBL/GenBank/DDBJ databases">
        <authorList>
            <person name="Schelkunov M.I."/>
        </authorList>
    </citation>
    <scope>NUCLEOTIDE SEQUENCE</scope>
    <source>
        <strain evidence="8">Hsosn_3</strain>
        <tissue evidence="8">Leaf</tissue>
    </source>
</reference>
<keyword evidence="5" id="KW-0539">Nucleus</keyword>
<dbReference type="PANTHER" id="PTHR32096:SF137">
    <property type="entry name" value="WRKY TRANSCRIPTION FACTOR 65 ISOFORM X1-RELATED"/>
    <property type="match status" value="1"/>
</dbReference>
<dbReference type="Pfam" id="PF03106">
    <property type="entry name" value="WRKY"/>
    <property type="match status" value="1"/>
</dbReference>
<keyword evidence="9" id="KW-1185">Reference proteome</keyword>
<dbReference type="GO" id="GO:0003700">
    <property type="term" value="F:DNA-binding transcription factor activity"/>
    <property type="evidence" value="ECO:0007669"/>
    <property type="project" value="InterPro"/>
</dbReference>
<evidence type="ECO:0000256" key="2">
    <source>
        <dbReference type="ARBA" id="ARBA00023015"/>
    </source>
</evidence>
<dbReference type="InterPro" id="IPR003657">
    <property type="entry name" value="WRKY_dom"/>
</dbReference>
<evidence type="ECO:0000313" key="9">
    <source>
        <dbReference type="Proteomes" id="UP001237642"/>
    </source>
</evidence>
<dbReference type="Gene3D" id="2.20.25.80">
    <property type="entry name" value="WRKY domain"/>
    <property type="match status" value="1"/>
</dbReference>
<proteinExistence type="predicted"/>
<dbReference type="GO" id="GO:0005634">
    <property type="term" value="C:nucleus"/>
    <property type="evidence" value="ECO:0007669"/>
    <property type="project" value="UniProtKB-SubCell"/>
</dbReference>
<keyword evidence="2" id="KW-0805">Transcription regulation</keyword>
<feature type="compositionally biased region" description="Basic and acidic residues" evidence="6">
    <location>
        <begin position="1"/>
        <end position="12"/>
    </location>
</feature>
<accession>A0AAD8MMA7</accession>
<keyword evidence="3" id="KW-0238">DNA-binding</keyword>
<comment type="caution">
    <text evidence="8">The sequence shown here is derived from an EMBL/GenBank/DDBJ whole genome shotgun (WGS) entry which is preliminary data.</text>
</comment>
<reference evidence="8" key="1">
    <citation type="submission" date="2023-02" db="EMBL/GenBank/DDBJ databases">
        <title>Genome of toxic invasive species Heracleum sosnowskyi carries increased number of genes despite the absence of recent whole-genome duplications.</title>
        <authorList>
            <person name="Schelkunov M."/>
            <person name="Shtratnikova V."/>
            <person name="Makarenko M."/>
            <person name="Klepikova A."/>
            <person name="Omelchenko D."/>
            <person name="Novikova G."/>
            <person name="Obukhova E."/>
            <person name="Bogdanov V."/>
            <person name="Penin A."/>
            <person name="Logacheva M."/>
        </authorList>
    </citation>
    <scope>NUCLEOTIDE SEQUENCE</scope>
    <source>
        <strain evidence="8">Hsosn_3</strain>
        <tissue evidence="8">Leaf</tissue>
    </source>
</reference>
<dbReference type="GO" id="GO:0000976">
    <property type="term" value="F:transcription cis-regulatory region binding"/>
    <property type="evidence" value="ECO:0007669"/>
    <property type="project" value="TreeGrafter"/>
</dbReference>
<evidence type="ECO:0000313" key="8">
    <source>
        <dbReference type="EMBL" id="KAK1378556.1"/>
    </source>
</evidence>
<dbReference type="SMART" id="SM00774">
    <property type="entry name" value="WRKY"/>
    <property type="match status" value="1"/>
</dbReference>
<feature type="region of interest" description="Disordered" evidence="6">
    <location>
        <begin position="133"/>
        <end position="183"/>
    </location>
</feature>
<dbReference type="Proteomes" id="UP001237642">
    <property type="component" value="Unassembled WGS sequence"/>
</dbReference>
<evidence type="ECO:0000256" key="3">
    <source>
        <dbReference type="ARBA" id="ARBA00023125"/>
    </source>
</evidence>
<comment type="subcellular location">
    <subcellularLocation>
        <location evidence="1">Nucleus</location>
    </subcellularLocation>
</comment>
<dbReference type="InterPro" id="IPR036576">
    <property type="entry name" value="WRKY_dom_sf"/>
</dbReference>
<feature type="compositionally biased region" description="Low complexity" evidence="6">
    <location>
        <begin position="140"/>
        <end position="170"/>
    </location>
</feature>
<evidence type="ECO:0000259" key="7">
    <source>
        <dbReference type="PROSITE" id="PS50811"/>
    </source>
</evidence>
<evidence type="ECO:0000256" key="1">
    <source>
        <dbReference type="ARBA" id="ARBA00004123"/>
    </source>
</evidence>
<dbReference type="InterPro" id="IPR044810">
    <property type="entry name" value="WRKY_plant"/>
</dbReference>
<gene>
    <name evidence="8" type="ORF">POM88_025300</name>
</gene>
<protein>
    <submittedName>
        <fullName evidence="8">WRKY domain-containing protein</fullName>
    </submittedName>
</protein>
<evidence type="ECO:0000256" key="4">
    <source>
        <dbReference type="ARBA" id="ARBA00023163"/>
    </source>
</evidence>
<feature type="domain" description="WRKY" evidence="7">
    <location>
        <begin position="76"/>
        <end position="136"/>
    </location>
</feature>
<dbReference type="AlphaFoldDB" id="A0AAD8MMA7"/>
<dbReference type="PROSITE" id="PS50811">
    <property type="entry name" value="WRKY"/>
    <property type="match status" value="1"/>
</dbReference>
<feature type="compositionally biased region" description="Polar residues" evidence="6">
    <location>
        <begin position="171"/>
        <end position="180"/>
    </location>
</feature>
<name>A0AAD8MMA7_9APIA</name>
<dbReference type="FunFam" id="2.20.25.80:FF:000004">
    <property type="entry name" value="WRKY transcription factor 65"/>
    <property type="match status" value="1"/>
</dbReference>
<dbReference type="PANTHER" id="PTHR32096">
    <property type="entry name" value="WRKY TRANSCRIPTION FACTOR 30-RELATED-RELATED"/>
    <property type="match status" value="1"/>
</dbReference>